<proteinExistence type="predicted"/>
<dbReference type="Pfam" id="PF12698">
    <property type="entry name" value="ABC2_membrane_3"/>
    <property type="match status" value="2"/>
</dbReference>
<dbReference type="EMBL" id="JAEQNB010000001">
    <property type="protein sequence ID" value="MBL0386188.1"/>
    <property type="molecule type" value="Genomic_DNA"/>
</dbReference>
<sequence length="740" mass="77163">MNTFWIFRTEMRRLLRSRLGRAAMVVGIIIPLLYSGLYLYAFWDPYNQMENYPVALVNLDHGGEKDGKHVDYGKELADELVKDNAVGWKVVSEEEANKGLEGEGYYLKVTIPATFTEDALSVTGDQPKQAVVQFTQNEGKNYIASTISKRLETSLREEVGNKFSKEYFTGIFDVIGDAGDGLSKAADGANQLATGASDLNTGAAKLADGANQVHTGTVQAADGSKKLADGAAQASDGAAQVASGSQLLNDGLKQANGGATKLQAGADTIQAKLGDLSQGAQKMAPGLQTANDNLTKIQAGLSKAAGQTGDLQAGLQQMQGYLGTVDANGNLSGSNESALNLLASLANQYGFASDPRYAGAVKAIGGVSSKLGTTSATVGQSKTQLDAAAGGLGQIAEGQKQLIAGLGQISDGSKQLQAGAGDLSKGLHDLQAGTATMADKSGELAAGAKKVADGNAALATGSRDLASGTGQLVTGTSQLADGTKQLNEGTQKLSDGSKELAGKLTDATKDSTISNPDVKADVMSNPVKVESTPIHPVSTYGMGFASYFIPLSLWVGAVVLFFMLSMKEFRWMMAPVSSTSFVLGKFLTLGVVGILSTVVSGLVLTQGLGLQVLHPVEFYAIMVLLSFESIAIIGFLIARLGSGAGRFLAILILILQLTSSAGTFPIELVPNFFKAIHPYLPMSYGIEGLRAIIATGDQALVQKDMLILAGITVVVLILHILTTRRTLKVSDLHDKDVLAG</sequence>
<keyword evidence="2 5" id="KW-0812">Transmembrane</keyword>
<comment type="subcellular location">
    <subcellularLocation>
        <location evidence="1">Membrane</location>
        <topology evidence="1">Multi-pass membrane protein</topology>
    </subcellularLocation>
</comment>
<gene>
    <name evidence="7" type="ORF">JJB07_05920</name>
</gene>
<dbReference type="Gene3D" id="1.10.287.950">
    <property type="entry name" value="Methyl-accepting chemotaxis protein"/>
    <property type="match status" value="1"/>
</dbReference>
<evidence type="ECO:0000256" key="5">
    <source>
        <dbReference type="SAM" id="Phobius"/>
    </source>
</evidence>
<feature type="transmembrane region" description="Helical" evidence="5">
    <location>
        <begin position="586"/>
        <end position="606"/>
    </location>
</feature>
<evidence type="ECO:0000256" key="3">
    <source>
        <dbReference type="ARBA" id="ARBA00022989"/>
    </source>
</evidence>
<dbReference type="RefSeq" id="WP_201632144.1">
    <property type="nucleotide sequence ID" value="NZ_JAEQNB010000001.1"/>
</dbReference>
<evidence type="ECO:0000256" key="1">
    <source>
        <dbReference type="ARBA" id="ARBA00004141"/>
    </source>
</evidence>
<dbReference type="Proteomes" id="UP000602284">
    <property type="component" value="Unassembled WGS sequence"/>
</dbReference>
<protein>
    <submittedName>
        <fullName evidence="7">YhgE/Pip domain-containing protein</fullName>
    </submittedName>
</protein>
<comment type="caution">
    <text evidence="7">The sequence shown here is derived from an EMBL/GenBank/DDBJ whole genome shotgun (WGS) entry which is preliminary data.</text>
</comment>
<dbReference type="InterPro" id="IPR051328">
    <property type="entry name" value="T7SS_ABC-Transporter"/>
</dbReference>
<dbReference type="NCBIfam" id="TIGR03057">
    <property type="entry name" value="xxxLxxG_by_4"/>
    <property type="match status" value="6"/>
</dbReference>
<keyword evidence="8" id="KW-1185">Reference proteome</keyword>
<name>A0ABS1J967_9BACL</name>
<dbReference type="PANTHER" id="PTHR43077">
    <property type="entry name" value="TRANSPORT PERMEASE YVFS-RELATED"/>
    <property type="match status" value="1"/>
</dbReference>
<dbReference type="NCBIfam" id="TIGR03061">
    <property type="entry name" value="pip_yhgE_Nterm"/>
    <property type="match status" value="1"/>
</dbReference>
<dbReference type="InterPro" id="IPR013525">
    <property type="entry name" value="ABC2_TM"/>
</dbReference>
<evidence type="ECO:0000313" key="8">
    <source>
        <dbReference type="Proteomes" id="UP000602284"/>
    </source>
</evidence>
<dbReference type="InterPro" id="IPR017500">
    <property type="entry name" value="Phage_infect_YhgE_N"/>
</dbReference>
<evidence type="ECO:0000256" key="4">
    <source>
        <dbReference type="ARBA" id="ARBA00023136"/>
    </source>
</evidence>
<reference evidence="7 8" key="1">
    <citation type="submission" date="2021-01" db="EMBL/GenBank/DDBJ databases">
        <title>Tumebacillus sp. strain ITR2 16S ribosomal RNA gene Genome sequencing and assembly.</title>
        <authorList>
            <person name="Kang M."/>
        </authorList>
    </citation>
    <scope>NUCLEOTIDE SEQUENCE [LARGE SCALE GENOMIC DNA]</scope>
    <source>
        <strain evidence="7 8">ITR2</strain>
    </source>
</reference>
<keyword evidence="4 5" id="KW-0472">Membrane</keyword>
<feature type="transmembrane region" description="Helical" evidence="5">
    <location>
        <begin position="705"/>
        <end position="722"/>
    </location>
</feature>
<evidence type="ECO:0000313" key="7">
    <source>
        <dbReference type="EMBL" id="MBL0386188.1"/>
    </source>
</evidence>
<feature type="transmembrane region" description="Helical" evidence="5">
    <location>
        <begin position="618"/>
        <end position="640"/>
    </location>
</feature>
<feature type="domain" description="ABC-2 type transporter transmembrane" evidence="6">
    <location>
        <begin position="26"/>
        <end position="161"/>
    </location>
</feature>
<organism evidence="7 8">
    <name type="scientific">Tumebacillus amylolyticus</name>
    <dbReference type="NCBI Taxonomy" id="2801339"/>
    <lineage>
        <taxon>Bacteria</taxon>
        <taxon>Bacillati</taxon>
        <taxon>Bacillota</taxon>
        <taxon>Bacilli</taxon>
        <taxon>Bacillales</taxon>
        <taxon>Alicyclobacillaceae</taxon>
        <taxon>Tumebacillus</taxon>
    </lineage>
</organism>
<keyword evidence="3 5" id="KW-1133">Transmembrane helix</keyword>
<feature type="transmembrane region" description="Helical" evidence="5">
    <location>
        <begin position="647"/>
        <end position="666"/>
    </location>
</feature>
<dbReference type="Gene3D" id="1.10.287.2610">
    <property type="match status" value="1"/>
</dbReference>
<dbReference type="SUPFAM" id="SSF58104">
    <property type="entry name" value="Methyl-accepting chemotaxis protein (MCP) signaling domain"/>
    <property type="match status" value="1"/>
</dbReference>
<dbReference type="InterPro" id="IPR017501">
    <property type="entry name" value="Phage_infect_YhgE_C"/>
</dbReference>
<dbReference type="PANTHER" id="PTHR43077:SF5">
    <property type="entry name" value="PHAGE INFECTION PROTEIN"/>
    <property type="match status" value="1"/>
</dbReference>
<accession>A0ABS1J967</accession>
<feature type="transmembrane region" description="Helical" evidence="5">
    <location>
        <begin position="544"/>
        <end position="565"/>
    </location>
</feature>
<feature type="transmembrane region" description="Helical" evidence="5">
    <location>
        <begin position="21"/>
        <end position="43"/>
    </location>
</feature>
<dbReference type="Gene3D" id="3.40.1710.10">
    <property type="entry name" value="abc type-2 transporter like domain"/>
    <property type="match status" value="1"/>
</dbReference>
<evidence type="ECO:0000256" key="2">
    <source>
        <dbReference type="ARBA" id="ARBA00022692"/>
    </source>
</evidence>
<evidence type="ECO:0000259" key="6">
    <source>
        <dbReference type="Pfam" id="PF12698"/>
    </source>
</evidence>
<feature type="domain" description="ABC-2 type transporter transmembrane" evidence="6">
    <location>
        <begin position="484"/>
        <end position="719"/>
    </location>
</feature>
<dbReference type="InterPro" id="IPR023908">
    <property type="entry name" value="xxxLxxG_rpt"/>
</dbReference>
<dbReference type="NCBIfam" id="TIGR03062">
    <property type="entry name" value="pip_yhgE_Cterm"/>
    <property type="match status" value="1"/>
</dbReference>